<proteinExistence type="predicted"/>
<dbReference type="Gramene" id="OQU88990">
    <property type="protein sequence ID" value="OQU88990"/>
    <property type="gene ID" value="SORBI_3002G131100"/>
</dbReference>
<protein>
    <recommendedName>
        <fullName evidence="2">DCD domain-containing protein</fullName>
    </recommendedName>
</protein>
<feature type="compositionally biased region" description="Polar residues" evidence="1">
    <location>
        <begin position="708"/>
        <end position="735"/>
    </location>
</feature>
<dbReference type="FunCoup" id="A0A1W0W3M8">
    <property type="interactions" value="3"/>
</dbReference>
<dbReference type="Pfam" id="PF10539">
    <property type="entry name" value="Dev_Cell_Death"/>
    <property type="match status" value="1"/>
</dbReference>
<dbReference type="ExpressionAtlas" id="A0A1W0W3M8">
    <property type="expression patterns" value="baseline and differential"/>
</dbReference>
<evidence type="ECO:0000256" key="1">
    <source>
        <dbReference type="SAM" id="MobiDB-lite"/>
    </source>
</evidence>
<dbReference type="GO" id="GO:0034976">
    <property type="term" value="P:response to endoplasmic reticulum stress"/>
    <property type="evidence" value="ECO:0007669"/>
    <property type="project" value="InterPro"/>
</dbReference>
<dbReference type="PANTHER" id="PTHR46034">
    <property type="match status" value="1"/>
</dbReference>
<evidence type="ECO:0000259" key="2">
    <source>
        <dbReference type="PROSITE" id="PS51222"/>
    </source>
</evidence>
<dbReference type="EMBL" id="CM000761">
    <property type="protein sequence ID" value="OQU88990.1"/>
    <property type="molecule type" value="Genomic_DNA"/>
</dbReference>
<dbReference type="PROSITE" id="PS51222">
    <property type="entry name" value="DCD"/>
    <property type="match status" value="1"/>
</dbReference>
<dbReference type="PANTHER" id="PTHR46034:SF38">
    <property type="entry name" value="OS09G0563700 PROTEIN"/>
    <property type="match status" value="1"/>
</dbReference>
<dbReference type="eggNOG" id="ENOG502RE3S">
    <property type="taxonomic scope" value="Eukaryota"/>
</dbReference>
<dbReference type="InParanoid" id="A0A1W0W3M8"/>
<name>A0A1W0W3M8_SORBI</name>
<feature type="region of interest" description="Disordered" evidence="1">
    <location>
        <begin position="253"/>
        <end position="277"/>
    </location>
</feature>
<dbReference type="OrthoDB" id="1928633at2759"/>
<evidence type="ECO:0000313" key="3">
    <source>
        <dbReference type="EMBL" id="OQU88990.1"/>
    </source>
</evidence>
<dbReference type="AlphaFoldDB" id="A0A1W0W3M8"/>
<dbReference type="Proteomes" id="UP000000768">
    <property type="component" value="Chromosome 2"/>
</dbReference>
<reference evidence="3 4" key="1">
    <citation type="journal article" date="2009" name="Nature">
        <title>The Sorghum bicolor genome and the diversification of grasses.</title>
        <authorList>
            <person name="Paterson A.H."/>
            <person name="Bowers J.E."/>
            <person name="Bruggmann R."/>
            <person name="Dubchak I."/>
            <person name="Grimwood J."/>
            <person name="Gundlach H."/>
            <person name="Haberer G."/>
            <person name="Hellsten U."/>
            <person name="Mitros T."/>
            <person name="Poliakov A."/>
            <person name="Schmutz J."/>
            <person name="Spannagl M."/>
            <person name="Tang H."/>
            <person name="Wang X."/>
            <person name="Wicker T."/>
            <person name="Bharti A.K."/>
            <person name="Chapman J."/>
            <person name="Feltus F.A."/>
            <person name="Gowik U."/>
            <person name="Grigoriev I.V."/>
            <person name="Lyons E."/>
            <person name="Maher C.A."/>
            <person name="Martis M."/>
            <person name="Narechania A."/>
            <person name="Otillar R.P."/>
            <person name="Penning B.W."/>
            <person name="Salamov A.A."/>
            <person name="Wang Y."/>
            <person name="Zhang L."/>
            <person name="Carpita N.C."/>
            <person name="Freeling M."/>
            <person name="Gingle A.R."/>
            <person name="Hash C.T."/>
            <person name="Keller B."/>
            <person name="Klein P."/>
            <person name="Kresovich S."/>
            <person name="McCann M.C."/>
            <person name="Ming R."/>
            <person name="Peterson D.G."/>
            <person name="Mehboob-ur-Rahman"/>
            <person name="Ware D."/>
            <person name="Westhoff P."/>
            <person name="Mayer K.F."/>
            <person name="Messing J."/>
            <person name="Rokhsar D.S."/>
        </authorList>
    </citation>
    <scope>NUCLEOTIDE SEQUENCE [LARGE SCALE GENOMIC DNA]</scope>
    <source>
        <strain evidence="4">cv. BTx623</strain>
    </source>
</reference>
<dbReference type="InterPro" id="IPR013989">
    <property type="entry name" value="Dev_and_cell_death_domain"/>
</dbReference>
<organism evidence="3 4">
    <name type="scientific">Sorghum bicolor</name>
    <name type="common">Sorghum</name>
    <name type="synonym">Sorghum vulgare</name>
    <dbReference type="NCBI Taxonomy" id="4558"/>
    <lineage>
        <taxon>Eukaryota</taxon>
        <taxon>Viridiplantae</taxon>
        <taxon>Streptophyta</taxon>
        <taxon>Embryophyta</taxon>
        <taxon>Tracheophyta</taxon>
        <taxon>Spermatophyta</taxon>
        <taxon>Magnoliopsida</taxon>
        <taxon>Liliopsida</taxon>
        <taxon>Poales</taxon>
        <taxon>Poaceae</taxon>
        <taxon>PACMAD clade</taxon>
        <taxon>Panicoideae</taxon>
        <taxon>Andropogonodae</taxon>
        <taxon>Andropogoneae</taxon>
        <taxon>Sorghinae</taxon>
        <taxon>Sorghum</taxon>
    </lineage>
</organism>
<gene>
    <name evidence="3" type="ORF">SORBI_3002G131100</name>
</gene>
<feature type="region of interest" description="Disordered" evidence="1">
    <location>
        <begin position="696"/>
        <end position="735"/>
    </location>
</feature>
<evidence type="ECO:0000313" key="4">
    <source>
        <dbReference type="Proteomes" id="UP000000768"/>
    </source>
</evidence>
<accession>A0A1W0W3M8</accession>
<dbReference type="SMART" id="SM00767">
    <property type="entry name" value="DCD"/>
    <property type="match status" value="1"/>
</dbReference>
<keyword evidence="4" id="KW-1185">Reference proteome</keyword>
<reference evidence="4" key="2">
    <citation type="journal article" date="2018" name="Plant J.">
        <title>The Sorghum bicolor reference genome: improved assembly, gene annotations, a transcriptome atlas, and signatures of genome organization.</title>
        <authorList>
            <person name="McCormick R.F."/>
            <person name="Truong S.K."/>
            <person name="Sreedasyam A."/>
            <person name="Jenkins J."/>
            <person name="Shu S."/>
            <person name="Sims D."/>
            <person name="Kennedy M."/>
            <person name="Amirebrahimi M."/>
            <person name="Weers B.D."/>
            <person name="McKinley B."/>
            <person name="Mattison A."/>
            <person name="Morishige D.T."/>
            <person name="Grimwood J."/>
            <person name="Schmutz J."/>
            <person name="Mullet J.E."/>
        </authorList>
    </citation>
    <scope>NUCLEOTIDE SEQUENCE [LARGE SCALE GENOMIC DNA]</scope>
    <source>
        <strain evidence="4">cv. BTx623</strain>
    </source>
</reference>
<dbReference type="InterPro" id="IPR044832">
    <property type="entry name" value="NRP-like"/>
</dbReference>
<feature type="region of interest" description="Disordered" evidence="1">
    <location>
        <begin position="778"/>
        <end position="802"/>
    </location>
</feature>
<sequence length="871" mass="96355">MRPPLPSLSLNNPMLFFALSSFHLPRPALAPGRRHQIPSAAGAAAVLSLVSPPTKPLRRFPSCRPLRRGSSTTPPRITARIGVGTKSVGMRQQAPLLSVRHAAVASMAGAIFMSNTITREQCFQASIFGLPLEYRSFVSHVRKGMPLFLFDHTLRKLYGVFEAASDGGLNINSAAFRSIHRSYPAQVRINIIWKCKPLSEDEFFPAIEDNYYQPRKFYFDLSYEQVVRLYELFGDKRVGRPIHDYPQNECLQTNCSSKGIPDKESLTPDPPHSSNQSLLLVPNISEVRRRYSTPTSTHTDLSLNVEAHPNISMPLGTEINGAQIAPTCSSHHDQTQPFYQNEFFPAASMTDAVSTQVSAPCSETTRHHQLVGQSHPLPHNYPHNILPAGFTAQGPIDESKFVANQLYPLCHGYMHNGLLTSGYGTQSPTYKGMNHLNSTFPPNDQLYPRLLVSNPQSNSQGQCDICFNQGCPDTHDGIHAYEHRCLSEGEVLTTEELDQQGILTCPQPQVTGCDGKTVSAIHQQNMSSTDYIQIPYCDEDFENDQIKHGTHGNASDSSDVENGIVDLRYTQHAVGAENDTKDQCSLPTKGVFSRLSARKQLTSQEATGPTLNQLVSSLSQKTEQWSHKNRPIEDGPVIPLNREQAVDCSHASLNLPSQLDLEEDVSIEPQLPFLNFKRRSEAGKADANLVKEISGKGKRRKLVRPSFEENNTSSNGGEQLKGNCTQDKNQNYQGSENHFDIDLNIPAAPIENNPVEDNRIAVCPGVIIKVQTEKPYGIDTNKENSSNVMETTEEHDPSPAQKVDTDFNIADLNTMDELKLRTILDHTSSLLQALAKLKNGKSDNCEQATSSICMEDKKVNMPLNSDGGHQT</sequence>
<feature type="domain" description="DCD" evidence="2">
    <location>
        <begin position="105"/>
        <end position="235"/>
    </location>
</feature>